<reference evidence="2 3" key="1">
    <citation type="submission" date="2024-11" db="EMBL/GenBank/DDBJ databases">
        <title>Chromosome-level genome assembly of Eucalyptus globulus Labill. provides insights into its genome evolution.</title>
        <authorList>
            <person name="Li X."/>
        </authorList>
    </citation>
    <scope>NUCLEOTIDE SEQUENCE [LARGE SCALE GENOMIC DNA]</scope>
    <source>
        <strain evidence="2">CL2024</strain>
        <tissue evidence="2">Fresh tender leaves</tissue>
    </source>
</reference>
<sequence length="377" mass="41477">MEVVSAVPSIDLSFESTTSTPYITAPSSPQAFRNFFNPSTIPPTSPPSPSRPDFDLCLREEFHEISLVPDEDKDEGSWHDNPRFSIAFAWENALPMMIHAKKEDGCVVEDDDGKDFAFDFSRGLGESSTMSADELFHGGKIRPLKSPPLQSPAESQDGNIGGVLPAKRDGGKLLEPVQISRVEDFDMPCYQQKGGERGRERNGRPSSSSSSRKGTRSLSPLRISDILHDRDDEDLENSGLNIHKNSSSSSSSSLSSSSNYFSSLISFSKGDKKKWSFKDLLLFRSASEGRGTSKDPFRKYSSGFKRGEIAGRPVSSSSRRATESTHELHYRMKKAAAEEMKRRTTLPYKHGFLGCWANGGGSRHEIASGFGSLTRGT</sequence>
<evidence type="ECO:0000313" key="2">
    <source>
        <dbReference type="EMBL" id="KAL3730569.1"/>
    </source>
</evidence>
<feature type="region of interest" description="Disordered" evidence="1">
    <location>
        <begin position="138"/>
        <end position="171"/>
    </location>
</feature>
<feature type="compositionally biased region" description="Basic and acidic residues" evidence="1">
    <location>
        <begin position="194"/>
        <end position="203"/>
    </location>
</feature>
<evidence type="ECO:0000313" key="3">
    <source>
        <dbReference type="Proteomes" id="UP001634007"/>
    </source>
</evidence>
<dbReference type="AlphaFoldDB" id="A0ABD3JWB2"/>
<dbReference type="InterPro" id="IPR012442">
    <property type="entry name" value="DUF1645_plant"/>
</dbReference>
<feature type="region of interest" description="Disordered" evidence="1">
    <location>
        <begin position="237"/>
        <end position="256"/>
    </location>
</feature>
<proteinExistence type="predicted"/>
<accession>A0ABD3JWB2</accession>
<dbReference type="Pfam" id="PF07816">
    <property type="entry name" value="DUF1645"/>
    <property type="match status" value="1"/>
</dbReference>
<dbReference type="Proteomes" id="UP001634007">
    <property type="component" value="Unassembled WGS sequence"/>
</dbReference>
<feature type="region of interest" description="Disordered" evidence="1">
    <location>
        <begin position="185"/>
        <end position="230"/>
    </location>
</feature>
<name>A0ABD3JWB2_EUCGL</name>
<feature type="compositionally biased region" description="Low complexity" evidence="1">
    <location>
        <begin position="204"/>
        <end position="219"/>
    </location>
</feature>
<dbReference type="EMBL" id="JBJKBG010000007">
    <property type="protein sequence ID" value="KAL3730569.1"/>
    <property type="molecule type" value="Genomic_DNA"/>
</dbReference>
<feature type="compositionally biased region" description="Low complexity" evidence="1">
    <location>
        <begin position="245"/>
        <end position="256"/>
    </location>
</feature>
<comment type="caution">
    <text evidence="2">The sequence shown here is derived from an EMBL/GenBank/DDBJ whole genome shotgun (WGS) entry which is preliminary data.</text>
</comment>
<evidence type="ECO:0000256" key="1">
    <source>
        <dbReference type="SAM" id="MobiDB-lite"/>
    </source>
</evidence>
<dbReference type="PANTHER" id="PTHR33095:SF14">
    <property type="entry name" value="AR781"/>
    <property type="match status" value="1"/>
</dbReference>
<organism evidence="2 3">
    <name type="scientific">Eucalyptus globulus</name>
    <name type="common">Tasmanian blue gum</name>
    <dbReference type="NCBI Taxonomy" id="34317"/>
    <lineage>
        <taxon>Eukaryota</taxon>
        <taxon>Viridiplantae</taxon>
        <taxon>Streptophyta</taxon>
        <taxon>Embryophyta</taxon>
        <taxon>Tracheophyta</taxon>
        <taxon>Spermatophyta</taxon>
        <taxon>Magnoliopsida</taxon>
        <taxon>eudicotyledons</taxon>
        <taxon>Gunneridae</taxon>
        <taxon>Pentapetalae</taxon>
        <taxon>rosids</taxon>
        <taxon>malvids</taxon>
        <taxon>Myrtales</taxon>
        <taxon>Myrtaceae</taxon>
        <taxon>Myrtoideae</taxon>
        <taxon>Eucalypteae</taxon>
        <taxon>Eucalyptus</taxon>
    </lineage>
</organism>
<protein>
    <submittedName>
        <fullName evidence="2">Uncharacterized protein</fullName>
    </submittedName>
</protein>
<dbReference type="PANTHER" id="PTHR33095">
    <property type="entry name" value="OS07G0619500 PROTEIN"/>
    <property type="match status" value="1"/>
</dbReference>
<gene>
    <name evidence="2" type="ORF">ACJRO7_027569</name>
</gene>
<keyword evidence="3" id="KW-1185">Reference proteome</keyword>